<name>A0A9Q0NEJ4_9DIPT</name>
<dbReference type="Proteomes" id="UP001151699">
    <property type="component" value="Chromosome A"/>
</dbReference>
<keyword evidence="3" id="KW-1185">Reference proteome</keyword>
<feature type="chain" id="PRO_5040467674" evidence="1">
    <location>
        <begin position="19"/>
        <end position="357"/>
    </location>
</feature>
<dbReference type="OrthoDB" id="10450438at2759"/>
<comment type="caution">
    <text evidence="2">The sequence shown here is derived from an EMBL/GenBank/DDBJ whole genome shotgun (WGS) entry which is preliminary data.</text>
</comment>
<accession>A0A9Q0NEJ4</accession>
<proteinExistence type="predicted"/>
<evidence type="ECO:0000313" key="2">
    <source>
        <dbReference type="EMBL" id="KAJ6648141.1"/>
    </source>
</evidence>
<sequence length="357" mass="40645">MLLKLILLSVVLLKSVIADNRNEDNDKKVSFSVEKIWRSYQKKHICICEVDDDWKAGVQEYFTETRKATWKFRGPSYDLADNVMWTKEKYLTKLMYLANTNSTVLASSSTSILETMSTCHKLGKSGLIIISEFEKVLFVVIKEFKEVVSKLSEFIGTLATSFNEALTRLFMVFSNFMERFLKCTTVKCKVKIDYAPVVKKYQNLMNVVALIAETLINKCDKSTREAYQAVTILSLTFQYFSLAVQGINSCVQDILFKENGVIAENIRSLSESMHYVLLDITQAIDKIVYPFDESIRELLTILVNVTMVFNTSVKRTSLGEFKGVLITVGEISQSLFKDVAVDVTNDRTNFLKGIILK</sequence>
<dbReference type="EMBL" id="WJQU01000001">
    <property type="protein sequence ID" value="KAJ6648141.1"/>
    <property type="molecule type" value="Genomic_DNA"/>
</dbReference>
<dbReference type="AlphaFoldDB" id="A0A9Q0NEJ4"/>
<organism evidence="2 3">
    <name type="scientific">Pseudolycoriella hygida</name>
    <dbReference type="NCBI Taxonomy" id="35572"/>
    <lineage>
        <taxon>Eukaryota</taxon>
        <taxon>Metazoa</taxon>
        <taxon>Ecdysozoa</taxon>
        <taxon>Arthropoda</taxon>
        <taxon>Hexapoda</taxon>
        <taxon>Insecta</taxon>
        <taxon>Pterygota</taxon>
        <taxon>Neoptera</taxon>
        <taxon>Endopterygota</taxon>
        <taxon>Diptera</taxon>
        <taxon>Nematocera</taxon>
        <taxon>Sciaroidea</taxon>
        <taxon>Sciaridae</taxon>
        <taxon>Pseudolycoriella</taxon>
    </lineage>
</organism>
<reference evidence="2" key="1">
    <citation type="submission" date="2022-07" db="EMBL/GenBank/DDBJ databases">
        <authorList>
            <person name="Trinca V."/>
            <person name="Uliana J.V.C."/>
            <person name="Torres T.T."/>
            <person name="Ward R.J."/>
            <person name="Monesi N."/>
        </authorList>
    </citation>
    <scope>NUCLEOTIDE SEQUENCE</scope>
    <source>
        <strain evidence="2">HSMRA1968</strain>
        <tissue evidence="2">Whole embryos</tissue>
    </source>
</reference>
<keyword evidence="1" id="KW-0732">Signal</keyword>
<evidence type="ECO:0000256" key="1">
    <source>
        <dbReference type="SAM" id="SignalP"/>
    </source>
</evidence>
<gene>
    <name evidence="2" type="ORF">Bhyg_03366</name>
</gene>
<protein>
    <submittedName>
        <fullName evidence="2">Uncharacterized protein</fullName>
    </submittedName>
</protein>
<evidence type="ECO:0000313" key="3">
    <source>
        <dbReference type="Proteomes" id="UP001151699"/>
    </source>
</evidence>
<feature type="signal peptide" evidence="1">
    <location>
        <begin position="1"/>
        <end position="18"/>
    </location>
</feature>